<gene>
    <name evidence="2" type="ORF">E2C01_015411</name>
</gene>
<evidence type="ECO:0000256" key="1">
    <source>
        <dbReference type="SAM" id="MobiDB-lite"/>
    </source>
</evidence>
<dbReference type="EMBL" id="VSRR010001083">
    <property type="protein sequence ID" value="MPC22396.1"/>
    <property type="molecule type" value="Genomic_DNA"/>
</dbReference>
<proteinExistence type="predicted"/>
<comment type="caution">
    <text evidence="2">The sequence shown here is derived from an EMBL/GenBank/DDBJ whole genome shotgun (WGS) entry which is preliminary data.</text>
</comment>
<sequence>MDLLVLPVSIGSGDKNEADCLTGIYWCLGNCQGVTRAGVDMREEQERHSKHVKSSVYTEGIVIITTGREEEEEEYKGIQRKPKQQQAFTSFKEEEQKQEQEQGKKEKEKRGRRELQERKRKSYNEGNDRKEKEKEEKEEEEEEEEEESVALHHLISKTLLHSTISTTTTTTTTTNTTTITTTTTANTANTTILPTPLPSTPPLPSQPGRQHYLLSTFFSPPPPSHLPSITTITNEEHHRRHHHSPHHRHRHPDSPWSSPPHYYRKQISVKSQPHQWRWTNRALERHRGTALHSPASRCSLPAVASRQLCDALLRFQANTMKEVLLLPITAIIIIKSPRRDYRVAFSYLYQEKGSRKKCAVVQTGDVKRARHKLHGVLVTTPSVTGGLREAYRRPPDPQHISFYTPSCSLLTLLRFIIHPASLPRFYLASHSSSPQCFLPFHQRPHPCLAPTHSTVNAPLGSVIHGREGVDGQHAPGRPQQARPSSPPASPRS</sequence>
<organism evidence="2 3">
    <name type="scientific">Portunus trituberculatus</name>
    <name type="common">Swimming crab</name>
    <name type="synonym">Neptunus trituberculatus</name>
    <dbReference type="NCBI Taxonomy" id="210409"/>
    <lineage>
        <taxon>Eukaryota</taxon>
        <taxon>Metazoa</taxon>
        <taxon>Ecdysozoa</taxon>
        <taxon>Arthropoda</taxon>
        <taxon>Crustacea</taxon>
        <taxon>Multicrustacea</taxon>
        <taxon>Malacostraca</taxon>
        <taxon>Eumalacostraca</taxon>
        <taxon>Eucarida</taxon>
        <taxon>Decapoda</taxon>
        <taxon>Pleocyemata</taxon>
        <taxon>Brachyura</taxon>
        <taxon>Eubrachyura</taxon>
        <taxon>Portunoidea</taxon>
        <taxon>Portunidae</taxon>
        <taxon>Portuninae</taxon>
        <taxon>Portunus</taxon>
    </lineage>
</organism>
<name>A0A5B7DN43_PORTR</name>
<dbReference type="AlphaFoldDB" id="A0A5B7DN43"/>
<evidence type="ECO:0000313" key="3">
    <source>
        <dbReference type="Proteomes" id="UP000324222"/>
    </source>
</evidence>
<feature type="compositionally biased region" description="Basic and acidic residues" evidence="1">
    <location>
        <begin position="91"/>
        <end position="135"/>
    </location>
</feature>
<reference evidence="2 3" key="1">
    <citation type="submission" date="2019-05" db="EMBL/GenBank/DDBJ databases">
        <title>Another draft genome of Portunus trituberculatus and its Hox gene families provides insights of decapod evolution.</title>
        <authorList>
            <person name="Jeong J.-H."/>
            <person name="Song I."/>
            <person name="Kim S."/>
            <person name="Choi T."/>
            <person name="Kim D."/>
            <person name="Ryu S."/>
            <person name="Kim W."/>
        </authorList>
    </citation>
    <scope>NUCLEOTIDE SEQUENCE [LARGE SCALE GENOMIC DNA]</scope>
    <source>
        <tissue evidence="2">Muscle</tissue>
    </source>
</reference>
<accession>A0A5B7DN43</accession>
<feature type="region of interest" description="Disordered" evidence="1">
    <location>
        <begin position="458"/>
        <end position="492"/>
    </location>
</feature>
<protein>
    <submittedName>
        <fullName evidence="2">Uncharacterized protein</fullName>
    </submittedName>
</protein>
<feature type="compositionally biased region" description="Acidic residues" evidence="1">
    <location>
        <begin position="136"/>
        <end position="148"/>
    </location>
</feature>
<feature type="compositionally biased region" description="Basic residues" evidence="1">
    <location>
        <begin position="238"/>
        <end position="251"/>
    </location>
</feature>
<evidence type="ECO:0000313" key="2">
    <source>
        <dbReference type="EMBL" id="MPC22396.1"/>
    </source>
</evidence>
<feature type="region of interest" description="Disordered" evidence="1">
    <location>
        <begin position="235"/>
        <end position="258"/>
    </location>
</feature>
<keyword evidence="3" id="KW-1185">Reference proteome</keyword>
<feature type="region of interest" description="Disordered" evidence="1">
    <location>
        <begin position="68"/>
        <end position="150"/>
    </location>
</feature>
<dbReference type="Proteomes" id="UP000324222">
    <property type="component" value="Unassembled WGS sequence"/>
</dbReference>